<dbReference type="PANTHER" id="PTHR43133">
    <property type="entry name" value="RNA POLYMERASE ECF-TYPE SIGMA FACTO"/>
    <property type="match status" value="1"/>
</dbReference>
<dbReference type="InterPro" id="IPR013325">
    <property type="entry name" value="RNA_pol_sigma_r2"/>
</dbReference>
<dbReference type="SUPFAM" id="SSF88659">
    <property type="entry name" value="Sigma3 and sigma4 domains of RNA polymerase sigma factors"/>
    <property type="match status" value="1"/>
</dbReference>
<comment type="similarity">
    <text evidence="1">Belongs to the sigma-70 factor family. ECF subfamily.</text>
</comment>
<dbReference type="GO" id="GO:0016987">
    <property type="term" value="F:sigma factor activity"/>
    <property type="evidence" value="ECO:0007669"/>
    <property type="project" value="UniProtKB-KW"/>
</dbReference>
<keyword evidence="3" id="KW-0731">Sigma factor</keyword>
<dbReference type="InterPro" id="IPR036388">
    <property type="entry name" value="WH-like_DNA-bd_sf"/>
</dbReference>
<dbReference type="NCBIfam" id="TIGR02999">
    <property type="entry name" value="Sig-70_X6"/>
    <property type="match status" value="1"/>
</dbReference>
<keyword evidence="7" id="KW-1185">Reference proteome</keyword>
<keyword evidence="4" id="KW-0804">Transcription</keyword>
<evidence type="ECO:0000313" key="7">
    <source>
        <dbReference type="Proteomes" id="UP001364472"/>
    </source>
</evidence>
<evidence type="ECO:0000313" key="6">
    <source>
        <dbReference type="EMBL" id="MEJ1248447.1"/>
    </source>
</evidence>
<evidence type="ECO:0000256" key="1">
    <source>
        <dbReference type="ARBA" id="ARBA00010641"/>
    </source>
</evidence>
<evidence type="ECO:0000256" key="3">
    <source>
        <dbReference type="ARBA" id="ARBA00023082"/>
    </source>
</evidence>
<reference evidence="6 7" key="1">
    <citation type="journal article" date="2016" name="Antonie Van Leeuwenhoek">
        <title>Denitratimonas tolerans gen. nov., sp. nov., a denitrifying bacterium isolated from a bioreactor for tannery wastewater treatment.</title>
        <authorList>
            <person name="Han S.I."/>
            <person name="Kim J.O."/>
            <person name="Lee Y.R."/>
            <person name="Ekpeghere K.I."/>
            <person name="Koh S.C."/>
            <person name="Whang K.S."/>
        </authorList>
    </citation>
    <scope>NUCLEOTIDE SEQUENCE [LARGE SCALE GENOMIC DNA]</scope>
    <source>
        <strain evidence="6 7">KACC 17565</strain>
    </source>
</reference>
<proteinExistence type="inferred from homology"/>
<accession>A0AAW9R219</accession>
<dbReference type="Gene3D" id="1.10.1740.10">
    <property type="match status" value="1"/>
</dbReference>
<dbReference type="EMBL" id="JBBDHC010000002">
    <property type="protein sequence ID" value="MEJ1248447.1"/>
    <property type="molecule type" value="Genomic_DNA"/>
</dbReference>
<dbReference type="Pfam" id="PF07638">
    <property type="entry name" value="Sigma70_ECF"/>
    <property type="match status" value="1"/>
</dbReference>
<dbReference type="InterPro" id="IPR011517">
    <property type="entry name" value="RNA_pol_sigma70_ECF-like"/>
</dbReference>
<evidence type="ECO:0000256" key="2">
    <source>
        <dbReference type="ARBA" id="ARBA00023015"/>
    </source>
</evidence>
<comment type="caution">
    <text evidence="6">The sequence shown here is derived from an EMBL/GenBank/DDBJ whole genome shotgun (WGS) entry which is preliminary data.</text>
</comment>
<dbReference type="RefSeq" id="WP_337334163.1">
    <property type="nucleotide sequence ID" value="NZ_JBBDHC010000002.1"/>
</dbReference>
<evidence type="ECO:0000259" key="5">
    <source>
        <dbReference type="Pfam" id="PF07638"/>
    </source>
</evidence>
<evidence type="ECO:0000256" key="4">
    <source>
        <dbReference type="ARBA" id="ARBA00023163"/>
    </source>
</evidence>
<dbReference type="PANTHER" id="PTHR43133:SF39">
    <property type="entry name" value="SIMILAR TO RNA POLYMERASE SIGMA-E FACTOR"/>
    <property type="match status" value="1"/>
</dbReference>
<keyword evidence="2" id="KW-0805">Transcription regulation</keyword>
<dbReference type="InterPro" id="IPR039425">
    <property type="entry name" value="RNA_pol_sigma-70-like"/>
</dbReference>
<dbReference type="InterPro" id="IPR053812">
    <property type="entry name" value="HTH_Sigma70_ECF-like"/>
</dbReference>
<dbReference type="Gene3D" id="1.10.10.10">
    <property type="entry name" value="Winged helix-like DNA-binding domain superfamily/Winged helix DNA-binding domain"/>
    <property type="match status" value="1"/>
</dbReference>
<protein>
    <submittedName>
        <fullName evidence="6">ECF-type sigma factor</fullName>
    </submittedName>
</protein>
<name>A0AAW9R219_9GAMM</name>
<feature type="domain" description="RNA polymerase sigma-70 ECF-like HTH" evidence="5">
    <location>
        <begin position="10"/>
        <end position="184"/>
    </location>
</feature>
<sequence>MTAPPLDNAPITQLLRAWSDGKDGASNALADQVYAELHRIASVQLQRERRPQLEAAELVHEAWMRVGQAHVAFPTRQHFFAFAALQMRRLLVDLARSARARPGQSDPATLSLRLVDPSPQPADLAILGNALDQLEKLDERKSQAFALAELAGFPHDEIAEILAISTATLERDLRFARIWLASRLA</sequence>
<dbReference type="AlphaFoldDB" id="A0AAW9R219"/>
<gene>
    <name evidence="6" type="ORF">WB794_01975</name>
</gene>
<dbReference type="InterPro" id="IPR014284">
    <property type="entry name" value="RNA_pol_sigma-70_dom"/>
</dbReference>
<dbReference type="GO" id="GO:0006352">
    <property type="term" value="P:DNA-templated transcription initiation"/>
    <property type="evidence" value="ECO:0007669"/>
    <property type="project" value="InterPro"/>
</dbReference>
<dbReference type="InterPro" id="IPR013324">
    <property type="entry name" value="RNA_pol_sigma_r3/r4-like"/>
</dbReference>
<dbReference type="SUPFAM" id="SSF88946">
    <property type="entry name" value="Sigma2 domain of RNA polymerase sigma factors"/>
    <property type="match status" value="1"/>
</dbReference>
<dbReference type="Proteomes" id="UP001364472">
    <property type="component" value="Unassembled WGS sequence"/>
</dbReference>
<dbReference type="NCBIfam" id="TIGR02937">
    <property type="entry name" value="sigma70-ECF"/>
    <property type="match status" value="1"/>
</dbReference>
<organism evidence="6 7">
    <name type="scientific">Denitratimonas tolerans</name>
    <dbReference type="NCBI Taxonomy" id="1338420"/>
    <lineage>
        <taxon>Bacteria</taxon>
        <taxon>Pseudomonadati</taxon>
        <taxon>Pseudomonadota</taxon>
        <taxon>Gammaproteobacteria</taxon>
        <taxon>Lysobacterales</taxon>
        <taxon>Lysobacteraceae</taxon>
        <taxon>Denitratimonas</taxon>
    </lineage>
</organism>